<dbReference type="InterPro" id="IPR036263">
    <property type="entry name" value="Chorismate_II_sf"/>
</dbReference>
<feature type="region of interest" description="Disordered" evidence="1">
    <location>
        <begin position="177"/>
        <end position="208"/>
    </location>
</feature>
<feature type="compositionally biased region" description="Polar residues" evidence="1">
    <location>
        <begin position="19"/>
        <end position="43"/>
    </location>
</feature>
<organism evidence="2 3">
    <name type="scientific">Pycnoporus cinnabarinus</name>
    <name type="common">Cinnabar-red polypore</name>
    <name type="synonym">Trametes cinnabarina</name>
    <dbReference type="NCBI Taxonomy" id="5643"/>
    <lineage>
        <taxon>Eukaryota</taxon>
        <taxon>Fungi</taxon>
        <taxon>Dikarya</taxon>
        <taxon>Basidiomycota</taxon>
        <taxon>Agaricomycotina</taxon>
        <taxon>Agaricomycetes</taxon>
        <taxon>Polyporales</taxon>
        <taxon>Polyporaceae</taxon>
        <taxon>Trametes</taxon>
    </lineage>
</organism>
<feature type="compositionally biased region" description="Pro residues" evidence="1">
    <location>
        <begin position="92"/>
        <end position="105"/>
    </location>
</feature>
<dbReference type="HOGENOM" id="CLU_1321479_0_0_1"/>
<protein>
    <submittedName>
        <fullName evidence="2">Uncharacterized protein</fullName>
    </submittedName>
</protein>
<evidence type="ECO:0000313" key="3">
    <source>
        <dbReference type="Proteomes" id="UP000029665"/>
    </source>
</evidence>
<dbReference type="GO" id="GO:0046417">
    <property type="term" value="P:chorismate metabolic process"/>
    <property type="evidence" value="ECO:0007669"/>
    <property type="project" value="InterPro"/>
</dbReference>
<feature type="region of interest" description="Disordered" evidence="1">
    <location>
        <begin position="1"/>
        <end position="105"/>
    </location>
</feature>
<reference evidence="2" key="1">
    <citation type="submission" date="2014-01" db="EMBL/GenBank/DDBJ databases">
        <title>The genome of the white-rot fungus Pycnoporus cinnabarinus: a basidiomycete model with a versatile arsenal for lignocellulosic biomass breakdown.</title>
        <authorList>
            <person name="Levasseur A."/>
            <person name="Lomascolo A."/>
            <person name="Ruiz-Duenas F.J."/>
            <person name="Uzan E."/>
            <person name="Piumi F."/>
            <person name="Kues U."/>
            <person name="Ram A.F.J."/>
            <person name="Murat C."/>
            <person name="Haon M."/>
            <person name="Benoit I."/>
            <person name="Arfi Y."/>
            <person name="Chevret D."/>
            <person name="Drula E."/>
            <person name="Kwon M.J."/>
            <person name="Gouret P."/>
            <person name="Lesage-Meessen L."/>
            <person name="Lombard V."/>
            <person name="Mariette J."/>
            <person name="Noirot C."/>
            <person name="Park J."/>
            <person name="Patyshakuliyeva A."/>
            <person name="Wieneger R.A.B."/>
            <person name="Wosten H.A.B."/>
            <person name="Martin F."/>
            <person name="Coutinho P.M."/>
            <person name="de Vries R."/>
            <person name="Martinez A.T."/>
            <person name="Klopp C."/>
            <person name="Pontarotti P."/>
            <person name="Henrissat B."/>
            <person name="Record E."/>
        </authorList>
    </citation>
    <scope>NUCLEOTIDE SEQUENCE [LARGE SCALE GENOMIC DNA]</scope>
    <source>
        <strain evidence="2">BRFM137</strain>
    </source>
</reference>
<dbReference type="EMBL" id="CCBP010000004">
    <property type="protein sequence ID" value="CDO68126.1"/>
    <property type="molecule type" value="Genomic_DNA"/>
</dbReference>
<evidence type="ECO:0000256" key="1">
    <source>
        <dbReference type="SAM" id="MobiDB-lite"/>
    </source>
</evidence>
<sequence length="208" mass="22256">MAARGRTSDVPAWAREGASDSTPRTPSQRRATVPASASGSQPSVPHPKHRAEVVIVEPSKPTSSARARSVESEDETDDIAMDDHSVHARFATPPPASRAPSPPSPVLRERAPTFDAQNPLSSPHLDLSSVRLTAITATPVFRDRIAAIDQQLNGLFAQRMVIDDQIAHLRSLRAQAVEEDARVVPSSSHDRNVESEEDLEDGGAGAGQ</sequence>
<keyword evidence="3" id="KW-1185">Reference proteome</keyword>
<gene>
    <name evidence="2" type="ORF">BN946_scf184995.g3</name>
</gene>
<dbReference type="AlphaFoldDB" id="A0A060S1R5"/>
<dbReference type="Proteomes" id="UP000029665">
    <property type="component" value="Unassembled WGS sequence"/>
</dbReference>
<comment type="caution">
    <text evidence="2">The sequence shown here is derived from an EMBL/GenBank/DDBJ whole genome shotgun (WGS) entry which is preliminary data.</text>
</comment>
<proteinExistence type="predicted"/>
<evidence type="ECO:0000313" key="2">
    <source>
        <dbReference type="EMBL" id="CDO68126.1"/>
    </source>
</evidence>
<accession>A0A060S1R5</accession>
<name>A0A060S1R5_PYCCI</name>
<dbReference type="SUPFAM" id="SSF48600">
    <property type="entry name" value="Chorismate mutase II"/>
    <property type="match status" value="1"/>
</dbReference>